<dbReference type="Proteomes" id="UP001239680">
    <property type="component" value="Unassembled WGS sequence"/>
</dbReference>
<feature type="domain" description="XdhC- CoxI" evidence="1">
    <location>
        <begin position="32"/>
        <end position="92"/>
    </location>
</feature>
<organism evidence="3 4">
    <name type="scientific">Pseudogemmobacter lacusdianii</name>
    <dbReference type="NCBI Taxonomy" id="3069608"/>
    <lineage>
        <taxon>Bacteria</taxon>
        <taxon>Pseudomonadati</taxon>
        <taxon>Pseudomonadota</taxon>
        <taxon>Alphaproteobacteria</taxon>
        <taxon>Rhodobacterales</taxon>
        <taxon>Paracoccaceae</taxon>
        <taxon>Pseudogemmobacter</taxon>
    </lineage>
</organism>
<dbReference type="Gene3D" id="3.40.50.720">
    <property type="entry name" value="NAD(P)-binding Rossmann-like Domain"/>
    <property type="match status" value="1"/>
</dbReference>
<dbReference type="Pfam" id="PF02625">
    <property type="entry name" value="XdhC_CoxI"/>
    <property type="match status" value="1"/>
</dbReference>
<dbReference type="InterPro" id="IPR052698">
    <property type="entry name" value="MoCofactor_Util/Proc"/>
</dbReference>
<feature type="domain" description="XdhC Rossmann" evidence="2">
    <location>
        <begin position="168"/>
        <end position="308"/>
    </location>
</feature>
<evidence type="ECO:0000313" key="3">
    <source>
        <dbReference type="EMBL" id="MDQ2067897.1"/>
    </source>
</evidence>
<name>A0ABU0W1K3_9RHOB</name>
<comment type="caution">
    <text evidence="3">The sequence shown here is derived from an EMBL/GenBank/DDBJ whole genome shotgun (WGS) entry which is preliminary data.</text>
</comment>
<reference evidence="3 4" key="1">
    <citation type="submission" date="2023-08" db="EMBL/GenBank/DDBJ databases">
        <title>Characterization of two Paracoccaceae strains isolated from Phycosphere and proposal of Xinfangfangia lacusdiani sp. nov.</title>
        <authorList>
            <person name="Deng Y."/>
            <person name="Zhang Y.Q."/>
        </authorList>
    </citation>
    <scope>NUCLEOTIDE SEQUENCE [LARGE SCALE GENOMIC DNA]</scope>
    <source>
        <strain evidence="3 4">CPCC 101601</strain>
    </source>
</reference>
<gene>
    <name evidence="3" type="ORF">Q9295_16095</name>
</gene>
<evidence type="ECO:0000313" key="4">
    <source>
        <dbReference type="Proteomes" id="UP001239680"/>
    </source>
</evidence>
<evidence type="ECO:0000259" key="2">
    <source>
        <dbReference type="Pfam" id="PF13478"/>
    </source>
</evidence>
<keyword evidence="4" id="KW-1185">Reference proteome</keyword>
<dbReference type="InterPro" id="IPR027051">
    <property type="entry name" value="XdhC_Rossmann_dom"/>
</dbReference>
<dbReference type="EMBL" id="JAVDBT010000018">
    <property type="protein sequence ID" value="MDQ2067897.1"/>
    <property type="molecule type" value="Genomic_DNA"/>
</dbReference>
<dbReference type="Pfam" id="PF13478">
    <property type="entry name" value="XdhC_C"/>
    <property type="match status" value="1"/>
</dbReference>
<proteinExistence type="predicted"/>
<dbReference type="PANTHER" id="PTHR30388">
    <property type="entry name" value="ALDEHYDE OXIDOREDUCTASE MOLYBDENUM COFACTOR ASSEMBLY PROTEIN"/>
    <property type="match status" value="1"/>
</dbReference>
<protein>
    <submittedName>
        <fullName evidence="3">XdhC family protein</fullName>
    </submittedName>
</protein>
<dbReference type="InterPro" id="IPR003777">
    <property type="entry name" value="XdhC_CoxI"/>
</dbReference>
<dbReference type="PANTHER" id="PTHR30388:SF4">
    <property type="entry name" value="MOLYBDENUM COFACTOR INSERTION CHAPERONE PAOD"/>
    <property type="match status" value="1"/>
</dbReference>
<evidence type="ECO:0000259" key="1">
    <source>
        <dbReference type="Pfam" id="PF02625"/>
    </source>
</evidence>
<sequence>MNLARTSALPFFERLPALSDPWEAALAFGPGTVMAVLSATSGPASRSPGAAMAIAASGRFAGALTSGCIEADLILQARKVRESGAPLHLRYGEGSAFMDLKLPCGGAIEVQLFMIRDVAPLTALSAARADRRDVTLTLLADGQLQLSDKVEAPSTGFAMHFGPGLRFLIFGAGAEAMVFADLVRTLGYDHRLISHDAQSLALGRQSGCDVLALTLGFEIQELVSDSRCAAVLFYHDHDYETEILRQLMEGPAFYIGAQGSRATHAKRLARLEDLGIDERQLARVQGPIGLIPSARDPKILAISALAEVLMQAEALGP</sequence>
<accession>A0ABU0W1K3</accession>
<dbReference type="RefSeq" id="WP_306681608.1">
    <property type="nucleotide sequence ID" value="NZ_JAVDBT010000018.1"/>
</dbReference>